<dbReference type="EMBL" id="BMAW01077110">
    <property type="protein sequence ID" value="GFU04685.1"/>
    <property type="molecule type" value="Genomic_DNA"/>
</dbReference>
<evidence type="ECO:0000313" key="3">
    <source>
        <dbReference type="Proteomes" id="UP000887013"/>
    </source>
</evidence>
<evidence type="ECO:0008006" key="4">
    <source>
        <dbReference type="Google" id="ProtNLM"/>
    </source>
</evidence>
<organism evidence="2 3">
    <name type="scientific">Nephila pilipes</name>
    <name type="common">Giant wood spider</name>
    <name type="synonym">Nephila maculata</name>
    <dbReference type="NCBI Taxonomy" id="299642"/>
    <lineage>
        <taxon>Eukaryota</taxon>
        <taxon>Metazoa</taxon>
        <taxon>Ecdysozoa</taxon>
        <taxon>Arthropoda</taxon>
        <taxon>Chelicerata</taxon>
        <taxon>Arachnida</taxon>
        <taxon>Araneae</taxon>
        <taxon>Araneomorphae</taxon>
        <taxon>Entelegynae</taxon>
        <taxon>Araneoidea</taxon>
        <taxon>Nephilidae</taxon>
        <taxon>Nephila</taxon>
    </lineage>
</organism>
<proteinExistence type="predicted"/>
<sequence>MKNEPKWEKWFCSILFAFLSSQTRTQEQTAHCPLPSFILFGKLSSGAPLLSVEGNIAKCLAKQKKDWSVLLHSFLLTSVSSKAKTSFEAKLQTF</sequence>
<keyword evidence="3" id="KW-1185">Reference proteome</keyword>
<dbReference type="Proteomes" id="UP000887013">
    <property type="component" value="Unassembled WGS sequence"/>
</dbReference>
<feature type="chain" id="PRO_5036500710" description="Secreted protein" evidence="1">
    <location>
        <begin position="26"/>
        <end position="94"/>
    </location>
</feature>
<name>A0A8X6UFE5_NEPPI</name>
<evidence type="ECO:0000256" key="1">
    <source>
        <dbReference type="SAM" id="SignalP"/>
    </source>
</evidence>
<gene>
    <name evidence="2" type="ORF">NPIL_650581</name>
</gene>
<reference evidence="2" key="1">
    <citation type="submission" date="2020-08" db="EMBL/GenBank/DDBJ databases">
        <title>Multicomponent nature underlies the extraordinary mechanical properties of spider dragline silk.</title>
        <authorList>
            <person name="Kono N."/>
            <person name="Nakamura H."/>
            <person name="Mori M."/>
            <person name="Yoshida Y."/>
            <person name="Ohtoshi R."/>
            <person name="Malay A.D."/>
            <person name="Moran D.A.P."/>
            <person name="Tomita M."/>
            <person name="Numata K."/>
            <person name="Arakawa K."/>
        </authorList>
    </citation>
    <scope>NUCLEOTIDE SEQUENCE</scope>
</reference>
<feature type="signal peptide" evidence="1">
    <location>
        <begin position="1"/>
        <end position="25"/>
    </location>
</feature>
<comment type="caution">
    <text evidence="2">The sequence shown here is derived from an EMBL/GenBank/DDBJ whole genome shotgun (WGS) entry which is preliminary data.</text>
</comment>
<dbReference type="AlphaFoldDB" id="A0A8X6UFE5"/>
<evidence type="ECO:0000313" key="2">
    <source>
        <dbReference type="EMBL" id="GFU04685.1"/>
    </source>
</evidence>
<protein>
    <recommendedName>
        <fullName evidence="4">Secreted protein</fullName>
    </recommendedName>
</protein>
<keyword evidence="1" id="KW-0732">Signal</keyword>
<accession>A0A8X6UFE5</accession>